<dbReference type="CDD" id="cd11294">
    <property type="entry name" value="E_set_Esterase_like_N"/>
    <property type="match status" value="1"/>
</dbReference>
<dbReference type="InterPro" id="IPR029058">
    <property type="entry name" value="AB_hydrolase_fold"/>
</dbReference>
<dbReference type="SUPFAM" id="SSF53474">
    <property type="entry name" value="alpha/beta-Hydrolases"/>
    <property type="match status" value="1"/>
</dbReference>
<dbReference type="EMBL" id="OKRB01000013">
    <property type="protein sequence ID" value="SPE17661.1"/>
    <property type="molecule type" value="Genomic_DNA"/>
</dbReference>
<dbReference type="SUPFAM" id="SSF81296">
    <property type="entry name" value="E set domains"/>
    <property type="match status" value="1"/>
</dbReference>
<name>A0A2N9L371_9BACT</name>
<dbReference type="GO" id="GO:0016747">
    <property type="term" value="F:acyltransferase activity, transferring groups other than amino-acyl groups"/>
    <property type="evidence" value="ECO:0007669"/>
    <property type="project" value="TreeGrafter"/>
</dbReference>
<gene>
    <name evidence="2" type="ORF">SBA5_110021</name>
</gene>
<evidence type="ECO:0000256" key="1">
    <source>
        <dbReference type="SAM" id="SignalP"/>
    </source>
</evidence>
<keyword evidence="1" id="KW-0732">Signal</keyword>
<dbReference type="InterPro" id="IPR050583">
    <property type="entry name" value="Mycobacterial_A85_antigen"/>
</dbReference>
<feature type="signal peptide" evidence="1">
    <location>
        <begin position="1"/>
        <end position="30"/>
    </location>
</feature>
<dbReference type="PANTHER" id="PTHR48098">
    <property type="entry name" value="ENTEROCHELIN ESTERASE-RELATED"/>
    <property type="match status" value="1"/>
</dbReference>
<accession>A0A2N9L371</accession>
<dbReference type="OrthoDB" id="9777383at2"/>
<evidence type="ECO:0000313" key="3">
    <source>
        <dbReference type="Proteomes" id="UP000239735"/>
    </source>
</evidence>
<dbReference type="Gene3D" id="3.40.50.1820">
    <property type="entry name" value="alpha/beta hydrolase"/>
    <property type="match status" value="1"/>
</dbReference>
<dbReference type="InterPro" id="IPR000801">
    <property type="entry name" value="Esterase-like"/>
</dbReference>
<dbReference type="Gene3D" id="2.60.40.10">
    <property type="entry name" value="Immunoglobulins"/>
    <property type="match status" value="1"/>
</dbReference>
<proteinExistence type="predicted"/>
<protein>
    <submittedName>
        <fullName evidence="2">Esterase (Modular protein)</fullName>
    </submittedName>
</protein>
<dbReference type="PANTHER" id="PTHR48098:SF1">
    <property type="entry name" value="DIACYLGLYCEROL ACYLTRANSFERASE_MYCOLYLTRANSFERASE AG85A"/>
    <property type="match status" value="1"/>
</dbReference>
<sequence>MHMNLLDLRTATATFAAIPALFASLAPAFAQSQAAQPATPAAIAVPAVIAEIECMGSQCVPDPKISGTWKFSGVLGAADWNNGAEARVVVERFDADGVDIRRIDMPLSTSYGLTAVYTGTMHGNRIEGDVVWSWSGHWNDEHPIGHWTAVIQRSAPLPPPVEAIRIPNALIECEADQCAAGRQGGCLWTFNGRQAESRCRNGAHFKLDVQKFDSDGIVLRRTEFPDSVSPGLTALYTGTLRGDRITGIGTWSWPGHWNNHNPSGRWFATIAEGDHPDLPPVPGPLVSPEVHADGSVTFRAFAPASLEVFVQLEGEKQVIMQKDDLGVWSLTTKPLAPDYYGYIFQDTGVPVIDPSNPLILPNLLQTENMVHVPGPSSLPWEIGDGPHGTVHHHFFQSKAIGDERDFYVYTPPGYDSASNVKYPVLYLLHGFGQVTRSWLEVGFANRILDHLIDEGNARPMIVVMPDGYGGEDILGHGAYWNDTIRTRNFGRFANSLFDEVIPQVEKDYKVEPGRDARAIAGLSMGGAQSLLIGLNNLDKFGWVGSFSSGGLRENFDQEFPGLKSAANSQLHLLWVACGTDDGLLGINRAFNKWMTDEGINHTAVETPGNHTWMVWRRNLASLAPLLFR</sequence>
<evidence type="ECO:0000313" key="2">
    <source>
        <dbReference type="EMBL" id="SPE17661.1"/>
    </source>
</evidence>
<organism evidence="2 3">
    <name type="scientific">Candidatus Sulfuritelmatomonas gaucii</name>
    <dbReference type="NCBI Taxonomy" id="2043161"/>
    <lineage>
        <taxon>Bacteria</taxon>
        <taxon>Pseudomonadati</taxon>
        <taxon>Acidobacteriota</taxon>
        <taxon>Terriglobia</taxon>
        <taxon>Terriglobales</taxon>
        <taxon>Acidobacteriaceae</taxon>
        <taxon>Candidatus Sulfuritelmatomonas</taxon>
    </lineage>
</organism>
<dbReference type="AlphaFoldDB" id="A0A2N9L371"/>
<dbReference type="Pfam" id="PF00756">
    <property type="entry name" value="Esterase"/>
    <property type="match status" value="1"/>
</dbReference>
<reference evidence="3" key="1">
    <citation type="submission" date="2018-02" db="EMBL/GenBank/DDBJ databases">
        <authorList>
            <person name="Hausmann B."/>
        </authorList>
    </citation>
    <scope>NUCLEOTIDE SEQUENCE [LARGE SCALE GENOMIC DNA]</scope>
    <source>
        <strain evidence="3">Peat soil MAG SbA5</strain>
    </source>
</reference>
<dbReference type="InterPro" id="IPR014756">
    <property type="entry name" value="Ig_E-set"/>
</dbReference>
<dbReference type="Proteomes" id="UP000239735">
    <property type="component" value="Unassembled WGS sequence"/>
</dbReference>
<dbReference type="InterPro" id="IPR013783">
    <property type="entry name" value="Ig-like_fold"/>
</dbReference>
<feature type="chain" id="PRO_5014757454" evidence="1">
    <location>
        <begin position="31"/>
        <end position="628"/>
    </location>
</feature>